<dbReference type="EMBL" id="JABBPN010000032">
    <property type="protein sequence ID" value="NMO98167.1"/>
    <property type="molecule type" value="Genomic_DNA"/>
</dbReference>
<dbReference type="GO" id="GO:0016747">
    <property type="term" value="F:acyltransferase activity, transferring groups other than amino-acyl groups"/>
    <property type="evidence" value="ECO:0007669"/>
    <property type="project" value="InterPro"/>
</dbReference>
<dbReference type="PROSITE" id="PS51186">
    <property type="entry name" value="GNAT"/>
    <property type="match status" value="1"/>
</dbReference>
<dbReference type="Pfam" id="PF00583">
    <property type="entry name" value="Acetyltransf_1"/>
    <property type="match status" value="1"/>
</dbReference>
<accession>A0A848MAQ4</accession>
<dbReference type="PANTHER" id="PTHR39173:SF1">
    <property type="entry name" value="ACETYLTRANSFERASE"/>
    <property type="match status" value="1"/>
</dbReference>
<dbReference type="AlphaFoldDB" id="A0A848MAQ4"/>
<dbReference type="Proteomes" id="UP000565468">
    <property type="component" value="Unassembled WGS sequence"/>
</dbReference>
<organism evidence="2 3">
    <name type="scientific">Paenibacillus lemnae</name>
    <dbReference type="NCBI Taxonomy" id="1330551"/>
    <lineage>
        <taxon>Bacteria</taxon>
        <taxon>Bacillati</taxon>
        <taxon>Bacillota</taxon>
        <taxon>Bacilli</taxon>
        <taxon>Bacillales</taxon>
        <taxon>Paenibacillaceae</taxon>
        <taxon>Paenibacillus</taxon>
    </lineage>
</organism>
<evidence type="ECO:0000313" key="3">
    <source>
        <dbReference type="Proteomes" id="UP000565468"/>
    </source>
</evidence>
<keyword evidence="2" id="KW-0808">Transferase</keyword>
<gene>
    <name evidence="2" type="ORF">HII30_20655</name>
</gene>
<keyword evidence="3" id="KW-1185">Reference proteome</keyword>
<proteinExistence type="predicted"/>
<comment type="caution">
    <text evidence="2">The sequence shown here is derived from an EMBL/GenBank/DDBJ whole genome shotgun (WGS) entry which is preliminary data.</text>
</comment>
<dbReference type="SUPFAM" id="SSF55729">
    <property type="entry name" value="Acyl-CoA N-acyltransferases (Nat)"/>
    <property type="match status" value="1"/>
</dbReference>
<evidence type="ECO:0000313" key="2">
    <source>
        <dbReference type="EMBL" id="NMO98167.1"/>
    </source>
</evidence>
<dbReference type="PANTHER" id="PTHR39173">
    <property type="entry name" value="ACETYLTRANSFERASE"/>
    <property type="match status" value="1"/>
</dbReference>
<sequence>MEVLLKELTIPETQEIQEMAVEIGPGENGFVNGLFTASNEDFSKKIARYYDMARSIQLEPQLVPQTIYWLYIDGRPVGYGKLRHYLNEKLSHHGGHIGYVIRPSCRNKGYGKIMLREILKKAKALKIESLLLTCDENNAASRNIIEANHGVLEGIKDGVCKYWIHGENHL</sequence>
<name>A0A848MAQ4_PAELE</name>
<dbReference type="InterPro" id="IPR016181">
    <property type="entry name" value="Acyl_CoA_acyltransferase"/>
</dbReference>
<feature type="domain" description="N-acetyltransferase" evidence="1">
    <location>
        <begin position="21"/>
        <end position="170"/>
    </location>
</feature>
<dbReference type="InterPro" id="IPR000182">
    <property type="entry name" value="GNAT_dom"/>
</dbReference>
<dbReference type="CDD" id="cd04301">
    <property type="entry name" value="NAT_SF"/>
    <property type="match status" value="1"/>
</dbReference>
<evidence type="ECO:0000259" key="1">
    <source>
        <dbReference type="PROSITE" id="PS51186"/>
    </source>
</evidence>
<reference evidence="2 3" key="1">
    <citation type="submission" date="2020-04" db="EMBL/GenBank/DDBJ databases">
        <title>Paenibacillus algicola sp. nov., a novel marine bacterium producing alginate lyase.</title>
        <authorList>
            <person name="Huang H."/>
        </authorList>
    </citation>
    <scope>NUCLEOTIDE SEQUENCE [LARGE SCALE GENOMIC DNA]</scope>
    <source>
        <strain evidence="2 3">L7-75</strain>
    </source>
</reference>
<protein>
    <submittedName>
        <fullName evidence="2">GNAT family N-acetyltransferase</fullName>
    </submittedName>
</protein>
<dbReference type="RefSeq" id="WP_169506940.1">
    <property type="nucleotide sequence ID" value="NZ_JABBPN010000032.1"/>
</dbReference>
<dbReference type="Gene3D" id="3.40.630.30">
    <property type="match status" value="1"/>
</dbReference>